<organism evidence="2 3">
    <name type="scientific">Protomyces lactucae-debilis</name>
    <dbReference type="NCBI Taxonomy" id="2754530"/>
    <lineage>
        <taxon>Eukaryota</taxon>
        <taxon>Fungi</taxon>
        <taxon>Dikarya</taxon>
        <taxon>Ascomycota</taxon>
        <taxon>Taphrinomycotina</taxon>
        <taxon>Taphrinomycetes</taxon>
        <taxon>Taphrinales</taxon>
        <taxon>Protomycetaceae</taxon>
        <taxon>Protomyces</taxon>
    </lineage>
</organism>
<evidence type="ECO:0000313" key="3">
    <source>
        <dbReference type="Proteomes" id="UP000193685"/>
    </source>
</evidence>
<feature type="signal peptide" evidence="1">
    <location>
        <begin position="1"/>
        <end position="17"/>
    </location>
</feature>
<evidence type="ECO:0008006" key="4">
    <source>
        <dbReference type="Google" id="ProtNLM"/>
    </source>
</evidence>
<name>A0A1Y2FAN5_PROLT</name>
<evidence type="ECO:0000313" key="2">
    <source>
        <dbReference type="EMBL" id="ORY80514.1"/>
    </source>
</evidence>
<keyword evidence="3" id="KW-1185">Reference proteome</keyword>
<dbReference type="EMBL" id="MCFI01000013">
    <property type="protein sequence ID" value="ORY80514.1"/>
    <property type="molecule type" value="Genomic_DNA"/>
</dbReference>
<proteinExistence type="predicted"/>
<sequence length="433" mass="44878">MLCSLFTSLLGLTTVFANQVLVYRDPENGNIAQGTVGYGYKQISATYTADSTRTAITFLTRHDPAFFYYDDFVFTVQNSSVNLLQNPGFESGLAPWVLVGQQGLSAAARVQSDRPHTGSFELKDGAVGGIDGVSQIVNTIVGTTYAFSFFVAADAGTFALSQVIISSLAPPTIMRSPLSDPSNPANLTVTGSAPGGQVITIYINDVQVATTTTGVANSYTASLDLSSYNGVLSITATTTAGGITSDRSSPLLVQYPPPPLRSITGVLTGRTLTDIFIAGTTDIGTDRPLTYIFTENGNQVFTGTTLVTAAGRYAFSRSSTNAGSVTISGTDVAGNAVQTTVSYNAVNAKCNRDNCLRGLFGSNAANNQANYNACFTALPTITISAGSTITGAAALPTNAGVCDGQGADKRQSRYISACACMGVVPTTTTIALA</sequence>
<dbReference type="AlphaFoldDB" id="A0A1Y2FAN5"/>
<gene>
    <name evidence="2" type="ORF">BCR37DRAFT_388218</name>
</gene>
<dbReference type="RefSeq" id="XP_040724402.1">
    <property type="nucleotide sequence ID" value="XM_040870602.1"/>
</dbReference>
<reference evidence="2 3" key="1">
    <citation type="submission" date="2016-07" db="EMBL/GenBank/DDBJ databases">
        <title>Pervasive Adenine N6-methylation of Active Genes in Fungi.</title>
        <authorList>
            <consortium name="DOE Joint Genome Institute"/>
            <person name="Mondo S.J."/>
            <person name="Dannebaum R.O."/>
            <person name="Kuo R.C."/>
            <person name="Labutti K."/>
            <person name="Haridas S."/>
            <person name="Kuo A."/>
            <person name="Salamov A."/>
            <person name="Ahrendt S.R."/>
            <person name="Lipzen A."/>
            <person name="Sullivan W."/>
            <person name="Andreopoulos W.B."/>
            <person name="Clum A."/>
            <person name="Lindquist E."/>
            <person name="Daum C."/>
            <person name="Ramamoorthy G.K."/>
            <person name="Gryganskyi A."/>
            <person name="Culley D."/>
            <person name="Magnuson J.K."/>
            <person name="James T.Y."/>
            <person name="O'Malley M.A."/>
            <person name="Stajich J.E."/>
            <person name="Spatafora J.W."/>
            <person name="Visel A."/>
            <person name="Grigoriev I.V."/>
        </authorList>
    </citation>
    <scope>NUCLEOTIDE SEQUENCE [LARGE SCALE GENOMIC DNA]</scope>
    <source>
        <strain evidence="2 3">12-1054</strain>
    </source>
</reference>
<dbReference type="GeneID" id="63787201"/>
<evidence type="ECO:0000256" key="1">
    <source>
        <dbReference type="SAM" id="SignalP"/>
    </source>
</evidence>
<dbReference type="Proteomes" id="UP000193685">
    <property type="component" value="Unassembled WGS sequence"/>
</dbReference>
<keyword evidence="1" id="KW-0732">Signal</keyword>
<dbReference type="Gene3D" id="2.60.120.260">
    <property type="entry name" value="Galactose-binding domain-like"/>
    <property type="match status" value="1"/>
</dbReference>
<protein>
    <recommendedName>
        <fullName evidence="4">DUF642 domain-containing protein</fullName>
    </recommendedName>
</protein>
<feature type="chain" id="PRO_5013141592" description="DUF642 domain-containing protein" evidence="1">
    <location>
        <begin position="18"/>
        <end position="433"/>
    </location>
</feature>
<comment type="caution">
    <text evidence="2">The sequence shown here is derived from an EMBL/GenBank/DDBJ whole genome shotgun (WGS) entry which is preliminary data.</text>
</comment>
<dbReference type="OrthoDB" id="5104158at2759"/>
<dbReference type="SUPFAM" id="SSF49785">
    <property type="entry name" value="Galactose-binding domain-like"/>
    <property type="match status" value="1"/>
</dbReference>
<accession>A0A1Y2FAN5</accession>
<dbReference type="InterPro" id="IPR008979">
    <property type="entry name" value="Galactose-bd-like_sf"/>
</dbReference>